<evidence type="ECO:0000256" key="5">
    <source>
        <dbReference type="ARBA" id="ARBA00022679"/>
    </source>
</evidence>
<evidence type="ECO:0000259" key="10">
    <source>
        <dbReference type="PROSITE" id="PS50109"/>
    </source>
</evidence>
<keyword evidence="9" id="KW-1133">Transmembrane helix</keyword>
<evidence type="ECO:0000256" key="3">
    <source>
        <dbReference type="ARBA" id="ARBA00012438"/>
    </source>
</evidence>
<dbReference type="EMBL" id="FMJE01000007">
    <property type="protein sequence ID" value="SCM83465.1"/>
    <property type="molecule type" value="Genomic_DNA"/>
</dbReference>
<dbReference type="InterPro" id="IPR003594">
    <property type="entry name" value="HATPase_dom"/>
</dbReference>
<dbReference type="EC" id="2.7.13.3" evidence="3"/>
<feature type="domain" description="Response regulatory" evidence="11">
    <location>
        <begin position="699"/>
        <end position="816"/>
    </location>
</feature>
<feature type="transmembrane region" description="Helical" evidence="9">
    <location>
        <begin position="247"/>
        <end position="264"/>
    </location>
</feature>
<dbReference type="SMART" id="SM00388">
    <property type="entry name" value="HisKA"/>
    <property type="match status" value="1"/>
</dbReference>
<evidence type="ECO:0000256" key="6">
    <source>
        <dbReference type="ARBA" id="ARBA00022777"/>
    </source>
</evidence>
<feature type="transmembrane region" description="Helical" evidence="9">
    <location>
        <begin position="312"/>
        <end position="330"/>
    </location>
</feature>
<keyword evidence="4 8" id="KW-0597">Phosphoprotein</keyword>
<name>A0A212M0X6_9FIRM</name>
<sequence length="1032" mass="114644">MVNWITKRKNAYGIVLLVISLSLAGSWLLGRGMPEKKGPQAVQGVLDLSGWNFAIDGNVALNGQWEFYWQQLLTPADFAGNGPAAVPRLTGYLKVPSLWAGTLGAETLHTEGCGTYRLRVKLKPTTDTLGIKTQYIRQSHKLFVDGLLRGQSGNPGTSERVYTSGNTPYTTFFSVHGDQLEIIVQVANYTYRPNSGIATAVYLGRQNDIIVLENRLSRGELIVFAGLFFIGLYHICVFFYRPDNRSLGYFGLYCLIMALAQFTQGQRLMAQFFPEIPFETIYKIKSLVGFGHVVALALFLKEAGRELIPPKLLTAIIAVFGSYLLVILLSPLKLYSYVELPFVVLESIAYIVIVFFLCRSLCQKRYGNLGRLGLQILICAFTCIMVTILEIFLYQNDFLPARVLGDFGALSFVILTSLILVIRFSDAYDTIDNMSQRLLNLDKLKDEFLLNTSHELKTPLQGILTIAEAGLEGTESPAASRQTEYWQQIISISRRLINLINDILDFSRLKTRELRLQLVPVDSKSVVDAVLDVAGYMLPPGKIRLVQALPAGLPAIVADEDRLKQVLFNLIGNAVKFTREGEIQVKAELREDRLRIVVEDTGCGIPEERQKTIFDAFEQVEHRRGGTGIGLTISRQLVELMGGTLWLDWSEPGVGSRFAFELPVSQAAPELAADRQADCRQQPLLPALPLQTIKNGAFTILAVDDEPANLQMVLRVFAQEDYTILTAMTAGEALAQIGSSHNLDLVLLDVMLPDMSGYELCRRIRERYSMLELPIIVLTACNSQEDIAAAFAAGANDFVAKPFASQEIRSRVRTLLSLQKAVKDVVRAEMAFLQSQIKPHFLYNALNTIVAFCYTDGEKAGMLLSEFSNYLRKSFEIQGTAIYTNLENELELVQSYVELEKARFGDRLEVYYAIDPHVWQVPILPLTIQPLVENAIQHGIMQQSGKGQVRITVKKEGCTVVTTVADTGAGIPPDRLASLLTDSGAENTGIGLQNINRRLQSFYGQQLAIVSKVDEGTTVTFQIPVRPESADE</sequence>
<evidence type="ECO:0000256" key="2">
    <source>
        <dbReference type="ARBA" id="ARBA00004370"/>
    </source>
</evidence>
<dbReference type="SUPFAM" id="SSF52172">
    <property type="entry name" value="CheY-like"/>
    <property type="match status" value="1"/>
</dbReference>
<dbReference type="CDD" id="cd16922">
    <property type="entry name" value="HATPase_EvgS-ArcB-TorS-like"/>
    <property type="match status" value="1"/>
</dbReference>
<organism evidence="12">
    <name type="scientific">uncultured Sporomusa sp</name>
    <dbReference type="NCBI Taxonomy" id="307249"/>
    <lineage>
        <taxon>Bacteria</taxon>
        <taxon>Bacillati</taxon>
        <taxon>Bacillota</taxon>
        <taxon>Negativicutes</taxon>
        <taxon>Selenomonadales</taxon>
        <taxon>Sporomusaceae</taxon>
        <taxon>Sporomusa</taxon>
        <taxon>environmental samples</taxon>
    </lineage>
</organism>
<accession>A0A212M0X6</accession>
<dbReference type="GO" id="GO:0016020">
    <property type="term" value="C:membrane"/>
    <property type="evidence" value="ECO:0007669"/>
    <property type="project" value="UniProtKB-SubCell"/>
</dbReference>
<reference evidence="12" key="1">
    <citation type="submission" date="2016-08" db="EMBL/GenBank/DDBJ databases">
        <authorList>
            <person name="Seilhamer J.J."/>
        </authorList>
    </citation>
    <scope>NUCLEOTIDE SEQUENCE</scope>
    <source>
        <strain evidence="12">86</strain>
    </source>
</reference>
<proteinExistence type="predicted"/>
<dbReference type="InterPro" id="IPR010559">
    <property type="entry name" value="Sig_transdc_His_kin_internal"/>
</dbReference>
<feature type="transmembrane region" description="Helical" evidence="9">
    <location>
        <begin position="284"/>
        <end position="300"/>
    </location>
</feature>
<dbReference type="RefSeq" id="WP_288185888.1">
    <property type="nucleotide sequence ID" value="NZ_LT608335.1"/>
</dbReference>
<dbReference type="Pfam" id="PF06580">
    <property type="entry name" value="His_kinase"/>
    <property type="match status" value="1"/>
</dbReference>
<keyword evidence="7" id="KW-0902">Two-component regulatory system</keyword>
<dbReference type="InterPro" id="IPR001789">
    <property type="entry name" value="Sig_transdc_resp-reg_receiver"/>
</dbReference>
<dbReference type="InterPro" id="IPR036890">
    <property type="entry name" value="HATPase_C_sf"/>
</dbReference>
<feature type="transmembrane region" description="Helical" evidence="9">
    <location>
        <begin position="374"/>
        <end position="395"/>
    </location>
</feature>
<feature type="modified residue" description="4-aspartylphosphate" evidence="8">
    <location>
        <position position="749"/>
    </location>
</feature>
<keyword evidence="9" id="KW-0812">Transmembrane</keyword>
<dbReference type="SMART" id="SM00448">
    <property type="entry name" value="REC"/>
    <property type="match status" value="1"/>
</dbReference>
<dbReference type="CDD" id="cd00082">
    <property type="entry name" value="HisKA"/>
    <property type="match status" value="1"/>
</dbReference>
<dbReference type="FunFam" id="3.30.565.10:FF:000006">
    <property type="entry name" value="Sensor histidine kinase WalK"/>
    <property type="match status" value="1"/>
</dbReference>
<dbReference type="Gene3D" id="3.30.565.10">
    <property type="entry name" value="Histidine kinase-like ATPase, C-terminal domain"/>
    <property type="match status" value="2"/>
</dbReference>
<keyword evidence="5" id="KW-0808">Transferase</keyword>
<feature type="domain" description="Histidine kinase" evidence="10">
    <location>
        <begin position="924"/>
        <end position="1027"/>
    </location>
</feature>
<dbReference type="PROSITE" id="PS50110">
    <property type="entry name" value="RESPONSE_REGULATORY"/>
    <property type="match status" value="1"/>
</dbReference>
<evidence type="ECO:0000256" key="1">
    <source>
        <dbReference type="ARBA" id="ARBA00000085"/>
    </source>
</evidence>
<dbReference type="Pfam" id="PF07695">
    <property type="entry name" value="7TMR-DISM_7TM"/>
    <property type="match status" value="1"/>
</dbReference>
<comment type="subcellular location">
    <subcellularLocation>
        <location evidence="2">Membrane</location>
    </subcellularLocation>
</comment>
<evidence type="ECO:0000259" key="11">
    <source>
        <dbReference type="PROSITE" id="PS50110"/>
    </source>
</evidence>
<evidence type="ECO:0000256" key="4">
    <source>
        <dbReference type="ARBA" id="ARBA00022553"/>
    </source>
</evidence>
<dbReference type="AlphaFoldDB" id="A0A212M0X6"/>
<feature type="domain" description="Histidine kinase" evidence="10">
    <location>
        <begin position="451"/>
        <end position="666"/>
    </location>
</feature>
<dbReference type="InterPro" id="IPR003661">
    <property type="entry name" value="HisK_dim/P_dom"/>
</dbReference>
<dbReference type="Pfam" id="PF00512">
    <property type="entry name" value="HisKA"/>
    <property type="match status" value="1"/>
</dbReference>
<dbReference type="InterPro" id="IPR011006">
    <property type="entry name" value="CheY-like_superfamily"/>
</dbReference>
<feature type="transmembrane region" description="Helical" evidence="9">
    <location>
        <begin position="342"/>
        <end position="362"/>
    </location>
</feature>
<dbReference type="SUPFAM" id="SSF55874">
    <property type="entry name" value="ATPase domain of HSP90 chaperone/DNA topoisomerase II/histidine kinase"/>
    <property type="match status" value="2"/>
</dbReference>
<dbReference type="PROSITE" id="PS50109">
    <property type="entry name" value="HIS_KIN"/>
    <property type="match status" value="2"/>
</dbReference>
<feature type="transmembrane region" description="Helical" evidence="9">
    <location>
        <begin position="12"/>
        <end position="30"/>
    </location>
</feature>
<keyword evidence="6" id="KW-0418">Kinase</keyword>
<dbReference type="SMART" id="SM00387">
    <property type="entry name" value="HATPase_c"/>
    <property type="match status" value="2"/>
</dbReference>
<dbReference type="Pfam" id="PF02518">
    <property type="entry name" value="HATPase_c"/>
    <property type="match status" value="2"/>
</dbReference>
<dbReference type="Gene3D" id="3.40.50.2300">
    <property type="match status" value="1"/>
</dbReference>
<dbReference type="Pfam" id="PF00072">
    <property type="entry name" value="Response_reg"/>
    <property type="match status" value="1"/>
</dbReference>
<dbReference type="PANTHER" id="PTHR43047">
    <property type="entry name" value="TWO-COMPONENT HISTIDINE PROTEIN KINASE"/>
    <property type="match status" value="1"/>
</dbReference>
<dbReference type="GO" id="GO:0000155">
    <property type="term" value="F:phosphorelay sensor kinase activity"/>
    <property type="evidence" value="ECO:0007669"/>
    <property type="project" value="InterPro"/>
</dbReference>
<dbReference type="PRINTS" id="PR00344">
    <property type="entry name" value="BCTRLSENSOR"/>
</dbReference>
<evidence type="ECO:0000256" key="8">
    <source>
        <dbReference type="PROSITE-ProRule" id="PRU00169"/>
    </source>
</evidence>
<dbReference type="Gene3D" id="1.10.287.130">
    <property type="match status" value="1"/>
</dbReference>
<evidence type="ECO:0000256" key="7">
    <source>
        <dbReference type="ARBA" id="ARBA00023012"/>
    </source>
</evidence>
<evidence type="ECO:0000256" key="9">
    <source>
        <dbReference type="SAM" id="Phobius"/>
    </source>
</evidence>
<dbReference type="InterPro" id="IPR004358">
    <property type="entry name" value="Sig_transdc_His_kin-like_C"/>
</dbReference>
<keyword evidence="9" id="KW-0472">Membrane</keyword>
<evidence type="ECO:0000313" key="12">
    <source>
        <dbReference type="EMBL" id="SCM83465.1"/>
    </source>
</evidence>
<dbReference type="SUPFAM" id="SSF47384">
    <property type="entry name" value="Homodimeric domain of signal transducing histidine kinase"/>
    <property type="match status" value="1"/>
</dbReference>
<dbReference type="InterPro" id="IPR036097">
    <property type="entry name" value="HisK_dim/P_sf"/>
</dbReference>
<feature type="transmembrane region" description="Helical" evidence="9">
    <location>
        <begin position="221"/>
        <end position="240"/>
    </location>
</feature>
<protein>
    <recommendedName>
        <fullName evidence="3">histidine kinase</fullName>
        <ecNumber evidence="3">2.7.13.3</ecNumber>
    </recommendedName>
</protein>
<gene>
    <name evidence="12" type="ORF">KL86SPO_70323</name>
</gene>
<dbReference type="InterPro" id="IPR005467">
    <property type="entry name" value="His_kinase_dom"/>
</dbReference>
<dbReference type="InterPro" id="IPR011623">
    <property type="entry name" value="7TMR_DISM_rcpt_extracell_dom1"/>
</dbReference>
<comment type="catalytic activity">
    <reaction evidence="1">
        <text>ATP + protein L-histidine = ADP + protein N-phospho-L-histidine.</text>
        <dbReference type="EC" id="2.7.13.3"/>
    </reaction>
</comment>